<dbReference type="Pfam" id="PF03188">
    <property type="entry name" value="Cytochrom_B561"/>
    <property type="match status" value="1"/>
</dbReference>
<dbReference type="EMBL" id="JAIWQS010000003">
    <property type="protein sequence ID" value="KAJ8770466.1"/>
    <property type="molecule type" value="Genomic_DNA"/>
</dbReference>
<evidence type="ECO:0000256" key="2">
    <source>
        <dbReference type="ARBA" id="ARBA00022448"/>
    </source>
</evidence>
<feature type="transmembrane region" description="Helical" evidence="14">
    <location>
        <begin position="277"/>
        <end position="295"/>
    </location>
</feature>
<evidence type="ECO:0000256" key="13">
    <source>
        <dbReference type="SAM" id="MobiDB-lite"/>
    </source>
</evidence>
<name>A0AAV8TU48_9ROSI</name>
<comment type="function">
    <text evidence="10">May act as a catecholamine-responsive trans-membrane electron transporter.</text>
</comment>
<keyword evidence="3" id="KW-0349">Heme</keyword>
<sequence>MDTTLEFVLALTVLFSVTLSSYAQTCSSYTFSSNQVFSACNDLPYLNSFLHWNYNSSSSTLQIAYRHTRVSSSNWVAWAINPTGTGMVGSQALVAYQQSGGVMRAYTSSVGSYQTQLTEGKLSFDVSGLSATYANNEIIIFATLGLPITGTGTVNQVWQDGLVSSGTPQVHATTGANVQSMGTVNLLSGQVGTTGGNDKLRRRNVHGVLNVASWGIMMPIGALIARYLKVFKSAGPAWFYLHVTCQSIAYMVGVAGWGTGLKLGSESVGIVYNAHRTIGIVLFCLGTLQVFALLLRPKPDHKFRFYWNLYHHSVGYTVIILSVINIFKGLDILQPQEKWKHAYIGVVLALAVSAVSLEGYTWCVVMKRKRSEAETKMPHGINGSNETNGYDARQYQGA</sequence>
<dbReference type="CDD" id="cd09629">
    <property type="entry name" value="DOMON_CIL1_like"/>
    <property type="match status" value="1"/>
</dbReference>
<keyword evidence="8 14" id="KW-1133">Transmembrane helix</keyword>
<dbReference type="InterPro" id="IPR017214">
    <property type="entry name" value="UCP037471"/>
</dbReference>
<keyword evidence="4 14" id="KW-0812">Transmembrane</keyword>
<feature type="domain" description="Cytochrome b561" evidence="17">
    <location>
        <begin position="167"/>
        <end position="366"/>
    </location>
</feature>
<dbReference type="InterPro" id="IPR005018">
    <property type="entry name" value="DOMON_domain"/>
</dbReference>
<dbReference type="CDD" id="cd08760">
    <property type="entry name" value="Cyt_b561_FRRS1_like"/>
    <property type="match status" value="1"/>
</dbReference>
<comment type="subcellular location">
    <subcellularLocation>
        <location evidence="1">Membrane</location>
        <topology evidence="1">Multi-pass membrane protein</topology>
    </subcellularLocation>
</comment>
<feature type="binding site" description="axial binding residue" evidence="12">
    <location>
        <position position="275"/>
    </location>
    <ligand>
        <name>heme b</name>
        <dbReference type="ChEBI" id="CHEBI:60344"/>
        <label>1</label>
    </ligand>
    <ligandPart>
        <name>Fe</name>
        <dbReference type="ChEBI" id="CHEBI:18248"/>
    </ligandPart>
</feature>
<feature type="binding site" description="axial binding residue" evidence="12">
    <location>
        <position position="242"/>
    </location>
    <ligand>
        <name>heme b</name>
        <dbReference type="ChEBI" id="CHEBI:60344"/>
        <label>1</label>
    </ligand>
    <ligandPart>
        <name>Fe</name>
        <dbReference type="ChEBI" id="CHEBI:18248"/>
    </ligandPart>
</feature>
<comment type="caution">
    <text evidence="18">The sequence shown here is derived from an EMBL/GenBank/DDBJ whole genome shotgun (WGS) entry which is preliminary data.</text>
</comment>
<evidence type="ECO:0000256" key="8">
    <source>
        <dbReference type="ARBA" id="ARBA00022989"/>
    </source>
</evidence>
<comment type="cofactor">
    <cofactor evidence="11">
        <name>heme b</name>
        <dbReference type="ChEBI" id="CHEBI:60344"/>
    </cofactor>
    <text evidence="11">Binds 2 heme b groups non-covalently.</text>
</comment>
<evidence type="ECO:0000256" key="4">
    <source>
        <dbReference type="ARBA" id="ARBA00022692"/>
    </source>
</evidence>
<dbReference type="PIRSF" id="PIRSF037471">
    <property type="entry name" value="UCP037471"/>
    <property type="match status" value="1"/>
</dbReference>
<feature type="signal peptide" evidence="15">
    <location>
        <begin position="1"/>
        <end position="23"/>
    </location>
</feature>
<dbReference type="PANTHER" id="PTHR23130:SF167">
    <property type="entry name" value="CYTOCHROME B561 AND DOMON DOMAIN-CONTAINING PROTEIN"/>
    <property type="match status" value="1"/>
</dbReference>
<evidence type="ECO:0000256" key="5">
    <source>
        <dbReference type="ARBA" id="ARBA00022723"/>
    </source>
</evidence>
<accession>A0AAV8TU48</accession>
<gene>
    <name evidence="18" type="ORF">K2173_017957</name>
</gene>
<evidence type="ECO:0000256" key="10">
    <source>
        <dbReference type="ARBA" id="ARBA00053871"/>
    </source>
</evidence>
<dbReference type="Pfam" id="PF04526">
    <property type="entry name" value="DUF568"/>
    <property type="match status" value="1"/>
</dbReference>
<keyword evidence="2 11" id="KW-0813">Transport</keyword>
<feature type="transmembrane region" description="Helical" evidence="14">
    <location>
        <begin position="342"/>
        <end position="365"/>
    </location>
</feature>
<evidence type="ECO:0000256" key="15">
    <source>
        <dbReference type="SAM" id="SignalP"/>
    </source>
</evidence>
<feature type="chain" id="PRO_5043462743" description="Cytochrome b561 and DOMON domain-containing protein" evidence="15">
    <location>
        <begin position="24"/>
        <end position="398"/>
    </location>
</feature>
<reference evidence="18 19" key="1">
    <citation type="submission" date="2021-09" db="EMBL/GenBank/DDBJ databases">
        <title>Genomic insights and catalytic innovation underlie evolution of tropane alkaloids biosynthesis.</title>
        <authorList>
            <person name="Wang Y.-J."/>
            <person name="Tian T."/>
            <person name="Huang J.-P."/>
            <person name="Huang S.-X."/>
        </authorList>
    </citation>
    <scope>NUCLEOTIDE SEQUENCE [LARGE SCALE GENOMIC DNA]</scope>
    <source>
        <strain evidence="18">KIB-2018</strain>
        <tissue evidence="18">Leaf</tissue>
    </source>
</reference>
<evidence type="ECO:0000256" key="6">
    <source>
        <dbReference type="ARBA" id="ARBA00022729"/>
    </source>
</evidence>
<evidence type="ECO:0000256" key="11">
    <source>
        <dbReference type="PIRNR" id="PIRNR037471"/>
    </source>
</evidence>
<feature type="binding site" description="axial binding residue" evidence="12">
    <location>
        <position position="311"/>
    </location>
    <ligand>
        <name>heme b</name>
        <dbReference type="ChEBI" id="CHEBI:60344"/>
        <label>1</label>
    </ligand>
    <ligandPart>
        <name>Fe</name>
        <dbReference type="ChEBI" id="CHEBI:18248"/>
    </ligandPart>
</feature>
<dbReference type="InterPro" id="IPR045265">
    <property type="entry name" value="AIR12_DOMON"/>
</dbReference>
<feature type="region of interest" description="Disordered" evidence="13">
    <location>
        <begin position="376"/>
        <end position="398"/>
    </location>
</feature>
<keyword evidence="5 12" id="KW-0479">Metal-binding</keyword>
<dbReference type="GO" id="GO:0016020">
    <property type="term" value="C:membrane"/>
    <property type="evidence" value="ECO:0007669"/>
    <property type="project" value="UniProtKB-SubCell"/>
</dbReference>
<dbReference type="Proteomes" id="UP001159364">
    <property type="component" value="Linkage Group LG03"/>
</dbReference>
<dbReference type="PROSITE" id="PS50836">
    <property type="entry name" value="DOMON"/>
    <property type="match status" value="1"/>
</dbReference>
<feature type="transmembrane region" description="Helical" evidence="14">
    <location>
        <begin position="307"/>
        <end position="327"/>
    </location>
</feature>
<evidence type="ECO:0000256" key="9">
    <source>
        <dbReference type="ARBA" id="ARBA00023136"/>
    </source>
</evidence>
<dbReference type="InterPro" id="IPR006593">
    <property type="entry name" value="Cyt_b561/ferric_Rdtase_TM"/>
</dbReference>
<keyword evidence="9 11" id="KW-0472">Membrane</keyword>
<evidence type="ECO:0000313" key="18">
    <source>
        <dbReference type="EMBL" id="KAJ8770466.1"/>
    </source>
</evidence>
<feature type="domain" description="DOMON" evidence="16">
    <location>
        <begin position="46"/>
        <end position="161"/>
    </location>
</feature>
<feature type="transmembrane region" description="Helical" evidence="14">
    <location>
        <begin position="237"/>
        <end position="257"/>
    </location>
</feature>
<evidence type="ECO:0000256" key="1">
    <source>
        <dbReference type="ARBA" id="ARBA00004141"/>
    </source>
</evidence>
<proteinExistence type="predicted"/>
<dbReference type="AlphaFoldDB" id="A0AAV8TU48"/>
<evidence type="ECO:0000313" key="19">
    <source>
        <dbReference type="Proteomes" id="UP001159364"/>
    </source>
</evidence>
<dbReference type="PROSITE" id="PS50939">
    <property type="entry name" value="CYTOCHROME_B561"/>
    <property type="match status" value="1"/>
</dbReference>
<evidence type="ECO:0000256" key="14">
    <source>
        <dbReference type="SAM" id="Phobius"/>
    </source>
</evidence>
<dbReference type="SMART" id="SM00665">
    <property type="entry name" value="B561"/>
    <property type="match status" value="1"/>
</dbReference>
<dbReference type="GO" id="GO:0046872">
    <property type="term" value="F:metal ion binding"/>
    <property type="evidence" value="ECO:0007669"/>
    <property type="project" value="UniProtKB-KW"/>
</dbReference>
<dbReference type="PANTHER" id="PTHR23130">
    <property type="entry name" value="CYTOCHROME B561 AND DOMON DOMAIN-CONTAINING PROTEIN"/>
    <property type="match status" value="1"/>
</dbReference>
<evidence type="ECO:0000259" key="17">
    <source>
        <dbReference type="PROSITE" id="PS50939"/>
    </source>
</evidence>
<feature type="transmembrane region" description="Helical" evidence="14">
    <location>
        <begin position="207"/>
        <end position="225"/>
    </location>
</feature>
<evidence type="ECO:0000256" key="12">
    <source>
        <dbReference type="PIRSR" id="PIRSR037471-1"/>
    </source>
</evidence>
<protein>
    <recommendedName>
        <fullName evidence="11">Cytochrome b561 and DOMON domain-containing protein</fullName>
    </recommendedName>
</protein>
<feature type="binding site" description="axial binding residue" evidence="12">
    <location>
        <position position="206"/>
    </location>
    <ligand>
        <name>heme b</name>
        <dbReference type="ChEBI" id="CHEBI:60344"/>
        <label>1</label>
    </ligand>
    <ligandPart>
        <name>Fe</name>
        <dbReference type="ChEBI" id="CHEBI:18248"/>
    </ligandPart>
</feature>
<keyword evidence="7 11" id="KW-0249">Electron transport</keyword>
<evidence type="ECO:0000259" key="16">
    <source>
        <dbReference type="PROSITE" id="PS50836"/>
    </source>
</evidence>
<evidence type="ECO:0000256" key="7">
    <source>
        <dbReference type="ARBA" id="ARBA00022982"/>
    </source>
</evidence>
<evidence type="ECO:0000256" key="3">
    <source>
        <dbReference type="ARBA" id="ARBA00022617"/>
    </source>
</evidence>
<keyword evidence="12" id="KW-0408">Iron</keyword>
<keyword evidence="19" id="KW-1185">Reference proteome</keyword>
<dbReference type="Gene3D" id="1.20.120.1770">
    <property type="match status" value="1"/>
</dbReference>
<keyword evidence="6 15" id="KW-0732">Signal</keyword>
<organism evidence="18 19">
    <name type="scientific">Erythroxylum novogranatense</name>
    <dbReference type="NCBI Taxonomy" id="1862640"/>
    <lineage>
        <taxon>Eukaryota</taxon>
        <taxon>Viridiplantae</taxon>
        <taxon>Streptophyta</taxon>
        <taxon>Embryophyta</taxon>
        <taxon>Tracheophyta</taxon>
        <taxon>Spermatophyta</taxon>
        <taxon>Magnoliopsida</taxon>
        <taxon>eudicotyledons</taxon>
        <taxon>Gunneridae</taxon>
        <taxon>Pentapetalae</taxon>
        <taxon>rosids</taxon>
        <taxon>fabids</taxon>
        <taxon>Malpighiales</taxon>
        <taxon>Erythroxylaceae</taxon>
        <taxon>Erythroxylum</taxon>
    </lineage>
</organism>
<dbReference type="FunFam" id="1.20.120.1770:FF:000007">
    <property type="entry name" value="Cytochrome b561 and DOMON domain-containing protein"/>
    <property type="match status" value="1"/>
</dbReference>